<dbReference type="SUPFAM" id="SSF47384">
    <property type="entry name" value="Homodimeric domain of signal transducing histidine kinase"/>
    <property type="match status" value="1"/>
</dbReference>
<keyword evidence="9" id="KW-0472">Membrane</keyword>
<dbReference type="InterPro" id="IPR013587">
    <property type="entry name" value="Nitrate/nitrite_sensing"/>
</dbReference>
<dbReference type="PRINTS" id="PR00344">
    <property type="entry name" value="BCTRLSENSOR"/>
</dbReference>
<protein>
    <recommendedName>
        <fullName evidence="3">histidine kinase</fullName>
        <ecNumber evidence="3">2.7.13.3</ecNumber>
    </recommendedName>
</protein>
<keyword evidence="13" id="KW-1185">Reference proteome</keyword>
<dbReference type="EC" id="2.7.13.3" evidence="3"/>
<evidence type="ECO:0000313" key="12">
    <source>
        <dbReference type="EMBL" id="WDD97101.1"/>
    </source>
</evidence>
<dbReference type="PANTHER" id="PTHR43047:SF71">
    <property type="entry name" value="HISTIDINE KINASE CONTAINING CHEY-HOMOLOGOUS RECEIVER DOMAIN-RELATED"/>
    <property type="match status" value="1"/>
</dbReference>
<sequence>MFKTQKVVHKILLAFIFPTVILLAVTVTGLFSTYQHHREFADFQQFLIHGQQGSWLLYELQKERGYSTVFIASGQQLFSPEYKMQQKKTDEALAEFNRLKIPPDKHHSLGLDDKLSRLATSLSQIEVIRKKVESQAISSTESFELYSRINGTLIELTTSLFQAANDVKSVQLLNNLLNFIRAQESAGKERALISQVLASKVITLEKVNQILHYGENQRTSINGIFSAASQSQKKQYREAFPHSINNAVSITRELIASHYQLQILSSAMIQNNQQIELQLLRKAPSPTTESSIFNQSLKHGQQLQNLLKTIQQLAGDNEALAALITSTATSLANFTALQAANNRDTPIALTRLQSGLEQVIFAVETLNQSLLIQDTRQWFTISSNRIDALKKVEDLIFAQLYNISSANIADTRQTITLELAFLIILALFFALFYFVIIRRILSNFHELTTGLLNYSEGNLAIRLTAGNKDEFADISQAFNKMAEKTVSYIERIRKDKESLDNAVGERTLLLQQQTEEFAFQHWLSEGLTQLTAATINEPSSKSLFQKMITFLSEYLNSQVGLIYQANDNGLTYQAGYAVKEDANIQQSIAYSEGIIGQAATQRTPVRVSSTQELEFPRIETGFMTIIPRNFIVFPIVKNDRVIAVVALGSVYKMADKVSTFLDYAATYIATTIEVLASKEATTLLLEETQQQSRELAEKSKQITEFNEELKAANQHKSEFLASMSHELRTPLNSMLVLSELLAKNDGDHLTEKQVEKAQIINSAGKDLLRLINDILDVSKIEAGKLDVDKDLFDLHDLMQEIATTHSYAVREKQLALDLDLDAIKKCRIYSDAHRIKQIMHNFFSNAIKFTEHGSIKISGTIDDSREQPAAVITVTDTGIGISKENVNKMFQKFTQADSSISRRFGGTGLGLFISNKLANLLGADIKVKSSEGKGSAFSLVLPIEALSNLDARMPAQASETLPPPAAVPELKVVNSKALFNDEPTTLDFQPIPEKQVILAGSDAITVMHLKKAIKCFELTTAIKTNIPEALDSLSQSDDFHGAVIDVPLKKEQLSSYLTAVENVTDKPVVLIYPSQFHTEITKLDEQSNVFAFQRPLGHQELLTKIQEMLAG</sequence>
<dbReference type="SMART" id="SM00387">
    <property type="entry name" value="HATPase_c"/>
    <property type="match status" value="1"/>
</dbReference>
<dbReference type="PROSITE" id="PS50109">
    <property type="entry name" value="HIS_KIN"/>
    <property type="match status" value="1"/>
</dbReference>
<dbReference type="AlphaFoldDB" id="A0AAF0BXK4"/>
<comment type="subcellular location">
    <subcellularLocation>
        <location evidence="2">Membrane</location>
    </subcellularLocation>
</comment>
<dbReference type="GO" id="GO:0009927">
    <property type="term" value="F:histidine phosphotransfer kinase activity"/>
    <property type="evidence" value="ECO:0007669"/>
    <property type="project" value="TreeGrafter"/>
</dbReference>
<dbReference type="Gene3D" id="3.30.450.40">
    <property type="match status" value="1"/>
</dbReference>
<dbReference type="Pfam" id="PF08376">
    <property type="entry name" value="NIT"/>
    <property type="match status" value="1"/>
</dbReference>
<keyword evidence="8" id="KW-0175">Coiled coil</keyword>
<gene>
    <name evidence="12" type="ORF">SG35_017260</name>
</gene>
<dbReference type="InterPro" id="IPR004358">
    <property type="entry name" value="Sig_transdc_His_kin-like_C"/>
</dbReference>
<dbReference type="RefSeq" id="WP_044831719.1">
    <property type="nucleotide sequence ID" value="NZ_CP059735.1"/>
</dbReference>
<keyword evidence="9" id="KW-0812">Transmembrane</keyword>
<feature type="transmembrane region" description="Helical" evidence="9">
    <location>
        <begin position="419"/>
        <end position="437"/>
    </location>
</feature>
<keyword evidence="6" id="KW-0418">Kinase</keyword>
<dbReference type="Pfam" id="PF02518">
    <property type="entry name" value="HATPase_c"/>
    <property type="match status" value="1"/>
</dbReference>
<dbReference type="Gene3D" id="3.30.565.10">
    <property type="entry name" value="Histidine kinase-like ATPase, C-terminal domain"/>
    <property type="match status" value="1"/>
</dbReference>
<dbReference type="Pfam" id="PF13185">
    <property type="entry name" value="GAF_2"/>
    <property type="match status" value="1"/>
</dbReference>
<name>A0AAF0BXK4_9GAMM</name>
<dbReference type="PROSITE" id="PS50885">
    <property type="entry name" value="HAMP"/>
    <property type="match status" value="1"/>
</dbReference>
<evidence type="ECO:0000259" key="10">
    <source>
        <dbReference type="PROSITE" id="PS50109"/>
    </source>
</evidence>
<evidence type="ECO:0000313" key="13">
    <source>
        <dbReference type="Proteomes" id="UP000032568"/>
    </source>
</evidence>
<feature type="transmembrane region" description="Helical" evidence="9">
    <location>
        <begin position="12"/>
        <end position="34"/>
    </location>
</feature>
<proteinExistence type="predicted"/>
<dbReference type="PANTHER" id="PTHR43047">
    <property type="entry name" value="TWO-COMPONENT HISTIDINE PROTEIN KINASE"/>
    <property type="match status" value="1"/>
</dbReference>
<dbReference type="Proteomes" id="UP000032568">
    <property type="component" value="Chromosome"/>
</dbReference>
<dbReference type="GO" id="GO:0000155">
    <property type="term" value="F:phosphorelay sensor kinase activity"/>
    <property type="evidence" value="ECO:0007669"/>
    <property type="project" value="InterPro"/>
</dbReference>
<evidence type="ECO:0000256" key="5">
    <source>
        <dbReference type="ARBA" id="ARBA00022679"/>
    </source>
</evidence>
<dbReference type="EMBL" id="CP059735">
    <property type="protein sequence ID" value="WDD97101.1"/>
    <property type="molecule type" value="Genomic_DNA"/>
</dbReference>
<evidence type="ECO:0000256" key="3">
    <source>
        <dbReference type="ARBA" id="ARBA00012438"/>
    </source>
</evidence>
<evidence type="ECO:0000256" key="8">
    <source>
        <dbReference type="SAM" id="Coils"/>
    </source>
</evidence>
<evidence type="ECO:0000256" key="9">
    <source>
        <dbReference type="SAM" id="Phobius"/>
    </source>
</evidence>
<reference evidence="12 13" key="2">
    <citation type="journal article" date="2022" name="Mar. Drugs">
        <title>Bioassay-Guided Fractionation Leads to the Detection of Cholic Acid Generated by the Rare Thalassomonas sp.</title>
        <authorList>
            <person name="Pheiffer F."/>
            <person name="Schneider Y.K."/>
            <person name="Hansen E.H."/>
            <person name="Andersen J.H."/>
            <person name="Isaksson J."/>
            <person name="Busche T."/>
            <person name="R C."/>
            <person name="Kalinowski J."/>
            <person name="Zyl L.V."/>
            <person name="Trindade M."/>
        </authorList>
    </citation>
    <scope>NUCLEOTIDE SEQUENCE [LARGE SCALE GENOMIC DNA]</scope>
    <source>
        <strain evidence="12 13">A5K-106</strain>
    </source>
</reference>
<dbReference type="Pfam" id="PF00512">
    <property type="entry name" value="HisKA"/>
    <property type="match status" value="1"/>
</dbReference>
<evidence type="ECO:0000256" key="1">
    <source>
        <dbReference type="ARBA" id="ARBA00000085"/>
    </source>
</evidence>
<dbReference type="CDD" id="cd00082">
    <property type="entry name" value="HisKA"/>
    <property type="match status" value="1"/>
</dbReference>
<keyword evidence="4" id="KW-0597">Phosphoprotein</keyword>
<dbReference type="Gene3D" id="6.10.340.10">
    <property type="match status" value="1"/>
</dbReference>
<comment type="catalytic activity">
    <reaction evidence="1">
        <text>ATP + protein L-histidine = ADP + protein N-phospho-L-histidine.</text>
        <dbReference type="EC" id="2.7.13.3"/>
    </reaction>
</comment>
<organism evidence="12 13">
    <name type="scientific">Thalassomonas actiniarum</name>
    <dbReference type="NCBI Taxonomy" id="485447"/>
    <lineage>
        <taxon>Bacteria</taxon>
        <taxon>Pseudomonadati</taxon>
        <taxon>Pseudomonadota</taxon>
        <taxon>Gammaproteobacteria</taxon>
        <taxon>Alteromonadales</taxon>
        <taxon>Colwelliaceae</taxon>
        <taxon>Thalassomonas</taxon>
    </lineage>
</organism>
<dbReference type="InterPro" id="IPR005467">
    <property type="entry name" value="His_kinase_dom"/>
</dbReference>
<dbReference type="FunFam" id="3.30.565.10:FF:000010">
    <property type="entry name" value="Sensor histidine kinase RcsC"/>
    <property type="match status" value="1"/>
</dbReference>
<keyword evidence="5" id="KW-0808">Transferase</keyword>
<dbReference type="SMART" id="SM00304">
    <property type="entry name" value="HAMP"/>
    <property type="match status" value="1"/>
</dbReference>
<dbReference type="CDD" id="cd06225">
    <property type="entry name" value="HAMP"/>
    <property type="match status" value="1"/>
</dbReference>
<feature type="coiled-coil region" evidence="8">
    <location>
        <begin position="678"/>
        <end position="715"/>
    </location>
</feature>
<keyword evidence="7" id="KW-0902">Two-component regulatory system</keyword>
<dbReference type="SUPFAM" id="SSF55781">
    <property type="entry name" value="GAF domain-like"/>
    <property type="match status" value="1"/>
</dbReference>
<reference evidence="12 13" key="1">
    <citation type="journal article" date="2015" name="Genome Announc.">
        <title>Draft Genome Sequences of Marine Isolates of Thalassomonas viridans and Thalassomonas actiniarum.</title>
        <authorList>
            <person name="Olonade I."/>
            <person name="van Zyl L.J."/>
            <person name="Trindade M."/>
        </authorList>
    </citation>
    <scope>NUCLEOTIDE SEQUENCE [LARGE SCALE GENOMIC DNA]</scope>
    <source>
        <strain evidence="12 13">A5K-106</strain>
    </source>
</reference>
<dbReference type="Gene3D" id="1.10.287.130">
    <property type="match status" value="1"/>
</dbReference>
<dbReference type="SUPFAM" id="SSF55874">
    <property type="entry name" value="ATPase domain of HSP90 chaperone/DNA topoisomerase II/histidine kinase"/>
    <property type="match status" value="1"/>
</dbReference>
<dbReference type="InterPro" id="IPR003018">
    <property type="entry name" value="GAF"/>
</dbReference>
<feature type="domain" description="HAMP" evidence="11">
    <location>
        <begin position="438"/>
        <end position="490"/>
    </location>
</feature>
<dbReference type="KEGG" id="tact:SG35_017260"/>
<evidence type="ECO:0000256" key="6">
    <source>
        <dbReference type="ARBA" id="ARBA00022777"/>
    </source>
</evidence>
<keyword evidence="9" id="KW-1133">Transmembrane helix</keyword>
<dbReference type="CDD" id="cd16922">
    <property type="entry name" value="HATPase_EvgS-ArcB-TorS-like"/>
    <property type="match status" value="1"/>
</dbReference>
<dbReference type="SMART" id="SM00388">
    <property type="entry name" value="HisKA"/>
    <property type="match status" value="1"/>
</dbReference>
<evidence type="ECO:0000256" key="2">
    <source>
        <dbReference type="ARBA" id="ARBA00004370"/>
    </source>
</evidence>
<dbReference type="InterPro" id="IPR036097">
    <property type="entry name" value="HisK_dim/P_sf"/>
</dbReference>
<dbReference type="Pfam" id="PF00672">
    <property type="entry name" value="HAMP"/>
    <property type="match status" value="1"/>
</dbReference>
<evidence type="ECO:0000259" key="11">
    <source>
        <dbReference type="PROSITE" id="PS50885"/>
    </source>
</evidence>
<dbReference type="InterPro" id="IPR003594">
    <property type="entry name" value="HATPase_dom"/>
</dbReference>
<accession>A0AAF0BXK4</accession>
<dbReference type="SMART" id="SM00065">
    <property type="entry name" value="GAF"/>
    <property type="match status" value="1"/>
</dbReference>
<dbReference type="InterPro" id="IPR003661">
    <property type="entry name" value="HisK_dim/P_dom"/>
</dbReference>
<dbReference type="InterPro" id="IPR036890">
    <property type="entry name" value="HATPase_C_sf"/>
</dbReference>
<dbReference type="GO" id="GO:0005886">
    <property type="term" value="C:plasma membrane"/>
    <property type="evidence" value="ECO:0007669"/>
    <property type="project" value="TreeGrafter"/>
</dbReference>
<evidence type="ECO:0000256" key="7">
    <source>
        <dbReference type="ARBA" id="ARBA00023012"/>
    </source>
</evidence>
<evidence type="ECO:0000256" key="4">
    <source>
        <dbReference type="ARBA" id="ARBA00022553"/>
    </source>
</evidence>
<dbReference type="InterPro" id="IPR029016">
    <property type="entry name" value="GAF-like_dom_sf"/>
</dbReference>
<feature type="domain" description="Histidine kinase" evidence="10">
    <location>
        <begin position="722"/>
        <end position="945"/>
    </location>
</feature>
<dbReference type="InterPro" id="IPR003660">
    <property type="entry name" value="HAMP_dom"/>
</dbReference>